<dbReference type="HOGENOM" id="CLU_2816905_0_0_1"/>
<proteinExistence type="predicted"/>
<dbReference type="EnsemblPlants" id="ORUFI01G19780.1">
    <property type="protein sequence ID" value="ORUFI01G19780.1"/>
    <property type="gene ID" value="ORUFI01G19780"/>
</dbReference>
<dbReference type="Proteomes" id="UP000008022">
    <property type="component" value="Unassembled WGS sequence"/>
</dbReference>
<keyword evidence="3" id="KW-1185">Reference proteome</keyword>
<dbReference type="STRING" id="4529.A0A0E0MX87"/>
<evidence type="ECO:0000256" key="1">
    <source>
        <dbReference type="SAM" id="MobiDB-lite"/>
    </source>
</evidence>
<organism evidence="2 3">
    <name type="scientific">Oryza rufipogon</name>
    <name type="common">Brownbeard rice</name>
    <name type="synonym">Asian wild rice</name>
    <dbReference type="NCBI Taxonomy" id="4529"/>
    <lineage>
        <taxon>Eukaryota</taxon>
        <taxon>Viridiplantae</taxon>
        <taxon>Streptophyta</taxon>
        <taxon>Embryophyta</taxon>
        <taxon>Tracheophyta</taxon>
        <taxon>Spermatophyta</taxon>
        <taxon>Magnoliopsida</taxon>
        <taxon>Liliopsida</taxon>
        <taxon>Poales</taxon>
        <taxon>Poaceae</taxon>
        <taxon>BOP clade</taxon>
        <taxon>Oryzoideae</taxon>
        <taxon>Oryzeae</taxon>
        <taxon>Oryzinae</taxon>
        <taxon>Oryza</taxon>
    </lineage>
</organism>
<name>A0A0E0MX87_ORYRU</name>
<sequence>MRAWVRWLTPWLDERPKGYLFKRSSPLAGEFRSTQSPTSPCRPGRTRKGANRQQQQELLVSVEAQAE</sequence>
<reference evidence="2" key="2">
    <citation type="submission" date="2015-06" db="UniProtKB">
        <authorList>
            <consortium name="EnsemblPlants"/>
        </authorList>
    </citation>
    <scope>IDENTIFICATION</scope>
</reference>
<accession>A0A0E0MX87</accession>
<evidence type="ECO:0000313" key="3">
    <source>
        <dbReference type="Proteomes" id="UP000008022"/>
    </source>
</evidence>
<evidence type="ECO:0000313" key="2">
    <source>
        <dbReference type="EnsemblPlants" id="ORUFI01G19780.1"/>
    </source>
</evidence>
<dbReference type="AlphaFoldDB" id="A0A0E0MX87"/>
<feature type="region of interest" description="Disordered" evidence="1">
    <location>
        <begin position="24"/>
        <end position="67"/>
    </location>
</feature>
<dbReference type="Gramene" id="ORUFI01G19780.1">
    <property type="protein sequence ID" value="ORUFI01G19780.1"/>
    <property type="gene ID" value="ORUFI01G19780"/>
</dbReference>
<protein>
    <submittedName>
        <fullName evidence="2">Uncharacterized protein</fullName>
    </submittedName>
</protein>
<reference evidence="3" key="1">
    <citation type="submission" date="2013-06" db="EMBL/GenBank/DDBJ databases">
        <authorList>
            <person name="Zhao Q."/>
        </authorList>
    </citation>
    <scope>NUCLEOTIDE SEQUENCE</scope>
    <source>
        <strain evidence="3">cv. W1943</strain>
    </source>
</reference>